<evidence type="ECO:0000256" key="6">
    <source>
        <dbReference type="ARBA" id="ARBA00022676"/>
    </source>
</evidence>
<dbReference type="Proteomes" id="UP000245768">
    <property type="component" value="Unassembled WGS sequence"/>
</dbReference>
<evidence type="ECO:0000259" key="13">
    <source>
        <dbReference type="Pfam" id="PF04101"/>
    </source>
</evidence>
<comment type="function">
    <text evidence="9 12">Involved in protein N-glycosylation. Essential for the second step of the dolichol-linked oligosaccharide pathway.</text>
</comment>
<evidence type="ECO:0000256" key="9">
    <source>
        <dbReference type="ARBA" id="ARBA00024804"/>
    </source>
</evidence>
<evidence type="ECO:0000313" key="15">
    <source>
        <dbReference type="Proteomes" id="UP000245768"/>
    </source>
</evidence>
<dbReference type="PANTHER" id="PTHR12867">
    <property type="entry name" value="GLYCOSYL TRANSFERASE-RELATED"/>
    <property type="match status" value="1"/>
</dbReference>
<dbReference type="GO" id="GO:0004577">
    <property type="term" value="F:N-acetylglucosaminyldiphosphodolichol N-acetylglucosaminyltransferase activity"/>
    <property type="evidence" value="ECO:0007669"/>
    <property type="project" value="UniProtKB-EC"/>
</dbReference>
<feature type="domain" description="Glycosyl transferase family 28 C-terminal" evidence="13">
    <location>
        <begin position="143"/>
        <end position="209"/>
    </location>
</feature>
<evidence type="ECO:0000256" key="8">
    <source>
        <dbReference type="ARBA" id="ARBA00022824"/>
    </source>
</evidence>
<dbReference type="GO" id="GO:0006488">
    <property type="term" value="P:dolichol-linked oligosaccharide biosynthetic process"/>
    <property type="evidence" value="ECO:0007669"/>
    <property type="project" value="InterPro"/>
</dbReference>
<name>A0A316YSR6_9BASI</name>
<dbReference type="STRING" id="215250.A0A316YSR6"/>
<dbReference type="InParanoid" id="A0A316YSR6"/>
<evidence type="ECO:0000256" key="7">
    <source>
        <dbReference type="ARBA" id="ARBA00022679"/>
    </source>
</evidence>
<dbReference type="EC" id="2.4.1.141" evidence="4 12"/>
<sequence length="279" mass="30032">MAAIFVTVGSTQFSRLVGAILSKDCLELIAKSGRESSDQTPKITIQYGSTPIADVLTSSSALLASITAQQEDLLAGKNLVQKIMYQRRARDVYEEGTMKMSLATANSVANGGGSMTGSGTLGEDHGEKIGSVCLRVATHQGQVDLELVDYVADVRPFMRAADFVLTHAGSGTILEALRLPKEERPIVVVVPNETLMDNHQVELAEALASQRYVFLVRLKSPEHESDGTEAHTQSNGLLRLLSDLLSSSSSSPSASLVDFPPFKPERFRAIVDHELGYAV</sequence>
<dbReference type="InterPro" id="IPR007235">
    <property type="entry name" value="Glyco_trans_28_C"/>
</dbReference>
<dbReference type="PANTHER" id="PTHR12867:SF6">
    <property type="entry name" value="N-ACETYLGLUCOSAMINYLDIPHOSPHODOLICHOL N-ACETYLGLUCOSAMINYLTRANSFERASE"/>
    <property type="match status" value="1"/>
</dbReference>
<keyword evidence="7 12" id="KW-0808">Transferase</keyword>
<evidence type="ECO:0000313" key="14">
    <source>
        <dbReference type="EMBL" id="PWN91063.1"/>
    </source>
</evidence>
<evidence type="ECO:0000256" key="5">
    <source>
        <dbReference type="ARBA" id="ARBA00017468"/>
    </source>
</evidence>
<dbReference type="EMBL" id="KZ819636">
    <property type="protein sequence ID" value="PWN91063.1"/>
    <property type="molecule type" value="Genomic_DNA"/>
</dbReference>
<keyword evidence="8 12" id="KW-0256">Endoplasmic reticulum</keyword>
<keyword evidence="6 12" id="KW-0328">Glycosyltransferase</keyword>
<dbReference type="InterPro" id="IPR039042">
    <property type="entry name" value="Alg13-like"/>
</dbReference>
<evidence type="ECO:0000256" key="10">
    <source>
        <dbReference type="ARBA" id="ARBA00032061"/>
    </source>
</evidence>
<comment type="similarity">
    <text evidence="2 12">Belongs to the glycosyltransferase 28 family.</text>
</comment>
<protein>
    <recommendedName>
        <fullName evidence="5 12">UDP-N-acetylglucosamine transferase subunit ALG13</fullName>
        <ecNumber evidence="4 12">2.4.1.141</ecNumber>
    </recommendedName>
    <alternativeName>
        <fullName evidence="10 12">Asparagine-linked glycosylation protein 13</fullName>
    </alternativeName>
</protein>
<dbReference type="OrthoDB" id="20273at2759"/>
<dbReference type="Pfam" id="PF04101">
    <property type="entry name" value="Glyco_tran_28_C"/>
    <property type="match status" value="1"/>
</dbReference>
<gene>
    <name evidence="12" type="primary">ALG13</name>
    <name evidence="14" type="ORF">FA10DRAFT_285760</name>
</gene>
<dbReference type="SUPFAM" id="SSF53756">
    <property type="entry name" value="UDP-Glycosyltransferase/glycogen phosphorylase"/>
    <property type="match status" value="1"/>
</dbReference>
<evidence type="ECO:0000256" key="1">
    <source>
        <dbReference type="ARBA" id="ARBA00004240"/>
    </source>
</evidence>
<evidence type="ECO:0000256" key="12">
    <source>
        <dbReference type="RuleBase" id="RU362128"/>
    </source>
</evidence>
<comment type="subunit">
    <text evidence="3 12">Heterodimer with ALG14 to form a functional enzyme.</text>
</comment>
<reference evidence="14" key="1">
    <citation type="journal article" date="2018" name="Mol. Biol. Evol.">
        <title>Broad Genomic Sampling Reveals a Smut Pathogenic Ancestry of the Fungal Clade Ustilaginomycotina.</title>
        <authorList>
            <person name="Kijpornyongpan T."/>
            <person name="Mondo S.J."/>
            <person name="Barry K."/>
            <person name="Sandor L."/>
            <person name="Lee J."/>
            <person name="Lipzen A."/>
            <person name="Pangilinan J."/>
            <person name="LaButti K."/>
            <person name="Hainaut M."/>
            <person name="Henrissat B."/>
            <person name="Grigoriev I.V."/>
            <person name="Spatafora J.W."/>
            <person name="Aime M.C."/>
        </authorList>
    </citation>
    <scope>NUCLEOTIDE SEQUENCE [LARGE SCALE GENOMIC DNA]</scope>
    <source>
        <strain evidence="14">MCA 4198</strain>
    </source>
</reference>
<evidence type="ECO:0000256" key="11">
    <source>
        <dbReference type="ARBA" id="ARBA00048184"/>
    </source>
</evidence>
<comment type="subcellular location">
    <subcellularLocation>
        <location evidence="1 12">Endoplasmic reticulum</location>
    </subcellularLocation>
</comment>
<comment type="catalytic activity">
    <reaction evidence="11">
        <text>an N-acetyl-alpha-D-glucosaminyl-diphospho-di-trans,poly-cis-dolichol + UDP-N-acetyl-alpha-D-glucosamine = an N,N'-diacetylchitobiosyl-diphospho-di-trans,poly-cis-dolichol + UDP + H(+)</text>
        <dbReference type="Rhea" id="RHEA:23380"/>
        <dbReference type="Rhea" id="RHEA-COMP:19507"/>
        <dbReference type="Rhea" id="RHEA-COMP:19510"/>
        <dbReference type="ChEBI" id="CHEBI:15378"/>
        <dbReference type="ChEBI" id="CHEBI:57269"/>
        <dbReference type="ChEBI" id="CHEBI:57705"/>
        <dbReference type="ChEBI" id="CHEBI:58223"/>
        <dbReference type="ChEBI" id="CHEBI:58427"/>
        <dbReference type="EC" id="2.4.1.141"/>
    </reaction>
</comment>
<proteinExistence type="inferred from homology"/>
<evidence type="ECO:0000256" key="3">
    <source>
        <dbReference type="ARBA" id="ARBA00011198"/>
    </source>
</evidence>
<dbReference type="Gene3D" id="3.40.50.2000">
    <property type="entry name" value="Glycogen Phosphorylase B"/>
    <property type="match status" value="1"/>
</dbReference>
<keyword evidence="15" id="KW-1185">Reference proteome</keyword>
<dbReference type="GO" id="GO:0005783">
    <property type="term" value="C:endoplasmic reticulum"/>
    <property type="evidence" value="ECO:0007669"/>
    <property type="project" value="UniProtKB-SubCell"/>
</dbReference>
<organism evidence="14 15">
    <name type="scientific">Acaromyces ingoldii</name>
    <dbReference type="NCBI Taxonomy" id="215250"/>
    <lineage>
        <taxon>Eukaryota</taxon>
        <taxon>Fungi</taxon>
        <taxon>Dikarya</taxon>
        <taxon>Basidiomycota</taxon>
        <taxon>Ustilaginomycotina</taxon>
        <taxon>Exobasidiomycetes</taxon>
        <taxon>Exobasidiales</taxon>
        <taxon>Cryptobasidiaceae</taxon>
        <taxon>Acaromyces</taxon>
    </lineage>
</organism>
<dbReference type="AlphaFoldDB" id="A0A316YSR6"/>
<accession>A0A316YSR6</accession>
<evidence type="ECO:0000256" key="4">
    <source>
        <dbReference type="ARBA" id="ARBA00012614"/>
    </source>
</evidence>
<evidence type="ECO:0000256" key="2">
    <source>
        <dbReference type="ARBA" id="ARBA00006962"/>
    </source>
</evidence>